<dbReference type="Pfam" id="PF15011">
    <property type="entry name" value="CA109-like"/>
    <property type="match status" value="1"/>
</dbReference>
<organism evidence="1 2">
    <name type="scientific">Tachysurus vachellii</name>
    <name type="common">Darkbarbel catfish</name>
    <name type="synonym">Pelteobagrus vachellii</name>
    <dbReference type="NCBI Taxonomy" id="175792"/>
    <lineage>
        <taxon>Eukaryota</taxon>
        <taxon>Metazoa</taxon>
        <taxon>Chordata</taxon>
        <taxon>Craniata</taxon>
        <taxon>Vertebrata</taxon>
        <taxon>Euteleostomi</taxon>
        <taxon>Actinopterygii</taxon>
        <taxon>Neopterygii</taxon>
        <taxon>Teleostei</taxon>
        <taxon>Ostariophysi</taxon>
        <taxon>Siluriformes</taxon>
        <taxon>Bagridae</taxon>
        <taxon>Tachysurus</taxon>
    </lineage>
</organism>
<name>A0AA88SKH8_TACVA</name>
<accession>A0AA88SKH8</accession>
<protein>
    <submittedName>
        <fullName evidence="1">Uncharacterized protein</fullName>
    </submittedName>
</protein>
<reference evidence="1" key="1">
    <citation type="submission" date="2023-08" db="EMBL/GenBank/DDBJ databases">
        <title>Pelteobagrus vachellii genome.</title>
        <authorList>
            <person name="Liu H."/>
        </authorList>
    </citation>
    <scope>NUCLEOTIDE SEQUENCE</scope>
    <source>
        <strain evidence="1">PRFRI_2022a</strain>
        <tissue evidence="1">Muscle</tissue>
    </source>
</reference>
<evidence type="ECO:0000313" key="1">
    <source>
        <dbReference type="EMBL" id="KAK2836564.1"/>
    </source>
</evidence>
<sequence length="202" mass="23067">MSQPAVLQLHQEVRKCFESVKVNQAVWKEVLEECTPLMSSLGNLIEQLRALKNVEIANTPLSAFPNLPERLQYKLLNAVDTVLRELSTKVDALGSVKDSVCKQVSAVFRIYEHNSDVLPIRTCVARSALSPSIADMLEWLQDAERFYRIQYIQRRNLLQELKPGDLALIETVQKKWTSLYSHKGEEQISDALFQVSFFVDSE</sequence>
<dbReference type="GO" id="GO:0005634">
    <property type="term" value="C:nucleus"/>
    <property type="evidence" value="ECO:0007669"/>
    <property type="project" value="TreeGrafter"/>
</dbReference>
<dbReference type="InterPro" id="IPR029159">
    <property type="entry name" value="CA109-like"/>
</dbReference>
<keyword evidence="2" id="KW-1185">Reference proteome</keyword>
<proteinExistence type="predicted"/>
<dbReference type="GO" id="GO:0005737">
    <property type="term" value="C:cytoplasm"/>
    <property type="evidence" value="ECO:0007669"/>
    <property type="project" value="TreeGrafter"/>
</dbReference>
<dbReference type="Proteomes" id="UP001187315">
    <property type="component" value="Unassembled WGS sequence"/>
</dbReference>
<evidence type="ECO:0000313" key="2">
    <source>
        <dbReference type="Proteomes" id="UP001187315"/>
    </source>
</evidence>
<comment type="caution">
    <text evidence="1">The sequence shown here is derived from an EMBL/GenBank/DDBJ whole genome shotgun (WGS) entry which is preliminary data.</text>
</comment>
<dbReference type="PANTHER" id="PTHR16234:SF5">
    <property type="entry name" value="AFG2-INTERACTING RIBOSOME MATURATION FACTOR"/>
    <property type="match status" value="1"/>
</dbReference>
<gene>
    <name evidence="1" type="ORF">Q7C36_014433</name>
</gene>
<dbReference type="PANTHER" id="PTHR16234">
    <property type="entry name" value="SIMILAR TO HYPOTHETICAL PROTEIN FLJ20508"/>
    <property type="match status" value="1"/>
</dbReference>
<dbReference type="AlphaFoldDB" id="A0AA88SKH8"/>
<dbReference type="EMBL" id="JAVHJS010000014">
    <property type="protein sequence ID" value="KAK2836564.1"/>
    <property type="molecule type" value="Genomic_DNA"/>
</dbReference>